<keyword evidence="8" id="KW-0560">Oxidoreductase</keyword>
<evidence type="ECO:0000256" key="2">
    <source>
        <dbReference type="ARBA" id="ARBA00006214"/>
    </source>
</evidence>
<dbReference type="Pfam" id="PF07884">
    <property type="entry name" value="VKOR"/>
    <property type="match status" value="1"/>
</dbReference>
<dbReference type="STRING" id="67801.A0A1B0BZS8"/>
<dbReference type="SMART" id="SM00756">
    <property type="entry name" value="VKc"/>
    <property type="match status" value="1"/>
</dbReference>
<dbReference type="EnsemblMetazoa" id="GPPI045355-RA">
    <property type="protein sequence ID" value="GPPI045355-PA"/>
    <property type="gene ID" value="GPPI045355"/>
</dbReference>
<dbReference type="InterPro" id="IPR012932">
    <property type="entry name" value="VKOR"/>
</dbReference>
<comment type="subcellular location">
    <subcellularLocation>
        <location evidence="1">Endoplasmic reticulum membrane</location>
        <topology evidence="1">Multi-pass membrane protein</topology>
    </subcellularLocation>
</comment>
<evidence type="ECO:0000256" key="8">
    <source>
        <dbReference type="ARBA" id="ARBA00023002"/>
    </source>
</evidence>
<keyword evidence="10" id="KW-1015">Disulfide bond</keyword>
<comment type="similarity">
    <text evidence="2">Belongs to the VKOR family.</text>
</comment>
<dbReference type="GO" id="GO:0005789">
    <property type="term" value="C:endoplasmic reticulum membrane"/>
    <property type="evidence" value="ECO:0007669"/>
    <property type="project" value="UniProtKB-SubCell"/>
</dbReference>
<evidence type="ECO:0000256" key="3">
    <source>
        <dbReference type="ARBA" id="ARBA00012278"/>
    </source>
</evidence>
<dbReference type="CDD" id="cd12917">
    <property type="entry name" value="VKOR_euk"/>
    <property type="match status" value="1"/>
</dbReference>
<keyword evidence="7 12" id="KW-1133">Transmembrane helix</keyword>
<evidence type="ECO:0000256" key="9">
    <source>
        <dbReference type="ARBA" id="ARBA00023136"/>
    </source>
</evidence>
<dbReference type="AlphaFoldDB" id="A0A1B0BZS8"/>
<feature type="transmembrane region" description="Helical" evidence="12">
    <location>
        <begin position="127"/>
        <end position="149"/>
    </location>
</feature>
<dbReference type="InterPro" id="IPR042406">
    <property type="entry name" value="VKORC1/VKORC1L1"/>
</dbReference>
<dbReference type="EC" id="1.17.4.4" evidence="3"/>
<feature type="transmembrane region" description="Helical" evidence="12">
    <location>
        <begin position="80"/>
        <end position="97"/>
    </location>
</feature>
<dbReference type="PANTHER" id="PTHR14519:SF8">
    <property type="entry name" value="VITAMIN K EPOXIDE REDUCTASE COMPLEX SUBUNIT 1"/>
    <property type="match status" value="1"/>
</dbReference>
<keyword evidence="6" id="KW-0256">Endoplasmic reticulum</keyword>
<reference evidence="15" key="1">
    <citation type="submission" date="2015-01" db="EMBL/GenBank/DDBJ databases">
        <authorList>
            <person name="Aksoy S."/>
            <person name="Warren W."/>
            <person name="Wilson R.K."/>
        </authorList>
    </citation>
    <scope>NUCLEOTIDE SEQUENCE [LARGE SCALE GENOMIC DNA]</scope>
    <source>
        <strain evidence="15">IAEA</strain>
    </source>
</reference>
<dbReference type="VEuPathDB" id="VectorBase:GPPI045355"/>
<keyword evidence="5" id="KW-0874">Quinone</keyword>
<organism evidence="14 15">
    <name type="scientific">Glossina palpalis gambiensis</name>
    <dbReference type="NCBI Taxonomy" id="67801"/>
    <lineage>
        <taxon>Eukaryota</taxon>
        <taxon>Metazoa</taxon>
        <taxon>Ecdysozoa</taxon>
        <taxon>Arthropoda</taxon>
        <taxon>Hexapoda</taxon>
        <taxon>Insecta</taxon>
        <taxon>Pterygota</taxon>
        <taxon>Neoptera</taxon>
        <taxon>Endopterygota</taxon>
        <taxon>Diptera</taxon>
        <taxon>Brachycera</taxon>
        <taxon>Muscomorpha</taxon>
        <taxon>Hippoboscoidea</taxon>
        <taxon>Glossinidae</taxon>
        <taxon>Glossina</taxon>
    </lineage>
</organism>
<protein>
    <recommendedName>
        <fullName evidence="3">vitamin-K-epoxide reductase (warfarin-sensitive)</fullName>
        <ecNumber evidence="3">1.17.4.4</ecNumber>
    </recommendedName>
</protein>
<feature type="transmembrane region" description="Helical" evidence="12">
    <location>
        <begin position="6"/>
        <end position="26"/>
    </location>
</feature>
<dbReference type="Proteomes" id="UP000092460">
    <property type="component" value="Unassembled WGS sequence"/>
</dbReference>
<proteinExistence type="inferred from homology"/>
<evidence type="ECO:0000256" key="12">
    <source>
        <dbReference type="SAM" id="Phobius"/>
    </source>
</evidence>
<evidence type="ECO:0000313" key="15">
    <source>
        <dbReference type="Proteomes" id="UP000092460"/>
    </source>
</evidence>
<dbReference type="GO" id="GO:0042373">
    <property type="term" value="P:vitamin K metabolic process"/>
    <property type="evidence" value="ECO:0007669"/>
    <property type="project" value="InterPro"/>
</dbReference>
<reference evidence="14" key="2">
    <citation type="submission" date="2020-05" db="UniProtKB">
        <authorList>
            <consortium name="EnsemblMetazoa"/>
        </authorList>
    </citation>
    <scope>IDENTIFICATION</scope>
    <source>
        <strain evidence="14">IAEA</strain>
    </source>
</reference>
<feature type="domain" description="Vitamin K epoxide reductase" evidence="13">
    <location>
        <begin position="3"/>
        <end position="152"/>
    </location>
</feature>
<dbReference type="InterPro" id="IPR038354">
    <property type="entry name" value="VKOR_sf"/>
</dbReference>
<evidence type="ECO:0000259" key="13">
    <source>
        <dbReference type="SMART" id="SM00756"/>
    </source>
</evidence>
<evidence type="ECO:0000256" key="10">
    <source>
        <dbReference type="ARBA" id="ARBA00023157"/>
    </source>
</evidence>
<sequence length="209" mass="24292">MVSSMIYLKLRICCFIGLCLSIYATYVEVKAENIKNYKALCDLSQKVSCTAVFNTPYGKSFGLLSYLFNDIPNRWNPPNGLLGTVYYVSFIFSTFFEHKSLFKLQMTLCICSNVLTIYLAYLLYYIIQNFCVICVSIYVINFLCLCEMFKIYKKVWWRKFVNSSYFGKIKLMALENMTTKASTITTRITTTTATTNIFNENHQGDRYKN</sequence>
<evidence type="ECO:0000256" key="1">
    <source>
        <dbReference type="ARBA" id="ARBA00004477"/>
    </source>
</evidence>
<dbReference type="GO" id="GO:0047057">
    <property type="term" value="F:vitamin-K-epoxide reductase (warfarin-sensitive) activity"/>
    <property type="evidence" value="ECO:0007669"/>
    <property type="project" value="UniProtKB-EC"/>
</dbReference>
<keyword evidence="4 12" id="KW-0812">Transmembrane</keyword>
<evidence type="ECO:0000256" key="5">
    <source>
        <dbReference type="ARBA" id="ARBA00022719"/>
    </source>
</evidence>
<dbReference type="PANTHER" id="PTHR14519">
    <property type="entry name" value="VITAMIN K EPOXIDE REDUCTASE COMPLEX, SUBUNIT 1"/>
    <property type="match status" value="1"/>
</dbReference>
<dbReference type="Gene3D" id="1.20.1440.130">
    <property type="entry name" value="VKOR domain"/>
    <property type="match status" value="1"/>
</dbReference>
<keyword evidence="11" id="KW-0676">Redox-active center</keyword>
<accession>A0A1B0BZS8</accession>
<keyword evidence="15" id="KW-1185">Reference proteome</keyword>
<evidence type="ECO:0000256" key="6">
    <source>
        <dbReference type="ARBA" id="ARBA00022824"/>
    </source>
</evidence>
<evidence type="ECO:0000256" key="11">
    <source>
        <dbReference type="ARBA" id="ARBA00023284"/>
    </source>
</evidence>
<evidence type="ECO:0000256" key="7">
    <source>
        <dbReference type="ARBA" id="ARBA00022989"/>
    </source>
</evidence>
<evidence type="ECO:0000256" key="4">
    <source>
        <dbReference type="ARBA" id="ARBA00022692"/>
    </source>
</evidence>
<evidence type="ECO:0000313" key="14">
    <source>
        <dbReference type="EnsemblMetazoa" id="GPPI045355-PA"/>
    </source>
</evidence>
<name>A0A1B0BZS8_9MUSC</name>
<keyword evidence="9 12" id="KW-0472">Membrane</keyword>
<dbReference type="GO" id="GO:0048038">
    <property type="term" value="F:quinone binding"/>
    <property type="evidence" value="ECO:0007669"/>
    <property type="project" value="UniProtKB-KW"/>
</dbReference>
<dbReference type="EMBL" id="JXJN01023290">
    <property type="status" value="NOT_ANNOTATED_CDS"/>
    <property type="molecule type" value="Genomic_DNA"/>
</dbReference>